<comment type="caution">
    <text evidence="3">The sequence shown here is derived from an EMBL/GenBank/DDBJ whole genome shotgun (WGS) entry which is preliminary data.</text>
</comment>
<dbReference type="Pfam" id="PF13808">
    <property type="entry name" value="DDE_Tnp_1_assoc"/>
    <property type="match status" value="1"/>
</dbReference>
<evidence type="ECO:0000313" key="3">
    <source>
        <dbReference type="EMBL" id="EUA94080.1"/>
    </source>
</evidence>
<keyword evidence="1" id="KW-0812">Transmembrane</keyword>
<feature type="transmembrane region" description="Helical" evidence="1">
    <location>
        <begin position="87"/>
        <end position="110"/>
    </location>
</feature>
<dbReference type="EMBL" id="JAOL01000019">
    <property type="protein sequence ID" value="EUA94080.1"/>
    <property type="molecule type" value="Genomic_DNA"/>
</dbReference>
<name>A0ABN0RAF9_MYCUL</name>
<protein>
    <submittedName>
        <fullName evidence="3">DDE_Tnp_1-associated family protein</fullName>
    </submittedName>
</protein>
<feature type="domain" description="H repeat-associated protein N-terminal" evidence="2">
    <location>
        <begin position="71"/>
        <end position="154"/>
    </location>
</feature>
<dbReference type="Proteomes" id="UP000020681">
    <property type="component" value="Unassembled WGS sequence"/>
</dbReference>
<accession>A0ABN0RAF9</accession>
<reference evidence="3 4" key="1">
    <citation type="submission" date="2014-01" db="EMBL/GenBank/DDBJ databases">
        <authorList>
            <person name="Dobos K."/>
            <person name="Lenaerts A."/>
            <person name="Ordway D."/>
            <person name="DeGroote M.A."/>
            <person name="Parker T."/>
            <person name="Sizemore C."/>
            <person name="Tallon L.J."/>
            <person name="Sadzewicz L.K."/>
            <person name="Sengamalay N."/>
            <person name="Fraser C.M."/>
            <person name="Hine E."/>
            <person name="Shefchek K.A."/>
            <person name="Das S.P."/>
            <person name="Tettelin H."/>
        </authorList>
    </citation>
    <scope>NUCLEOTIDE SEQUENCE [LARGE SCALE GENOMIC DNA]</scope>
    <source>
        <strain evidence="3 4">Harvey</strain>
    </source>
</reference>
<keyword evidence="4" id="KW-1185">Reference proteome</keyword>
<sequence length="212" mass="23486">MSWVDDLCAALLGPQCRHGLSGERSSWLLFVVGLELPVPTVSVLPVSSVPEVFDRWSPGERSELIGSEFLDVLASVPDPRDPRGRRYSLMALLAIAVLATAAGMRGYAGLPHGRPPLPMMCCPIRARFRRPSEKTFRAVLSRLDPADLNARMGSYFTAHVPAATPVDWCRSRWTARCCVVLYAPKRQPRISCRCSPPCPIGARSTRCRREKQ</sequence>
<evidence type="ECO:0000313" key="4">
    <source>
        <dbReference type="Proteomes" id="UP000020681"/>
    </source>
</evidence>
<keyword evidence="1" id="KW-0472">Membrane</keyword>
<gene>
    <name evidence="3" type="ORF">I551_8642</name>
</gene>
<evidence type="ECO:0000256" key="1">
    <source>
        <dbReference type="SAM" id="Phobius"/>
    </source>
</evidence>
<keyword evidence="1" id="KW-1133">Transmembrane helix</keyword>
<proteinExistence type="predicted"/>
<dbReference type="InterPro" id="IPR032806">
    <property type="entry name" value="YbfD_N"/>
</dbReference>
<evidence type="ECO:0000259" key="2">
    <source>
        <dbReference type="Pfam" id="PF13808"/>
    </source>
</evidence>
<organism evidence="3 4">
    <name type="scientific">Mycobacterium ulcerans str. Harvey</name>
    <dbReference type="NCBI Taxonomy" id="1299332"/>
    <lineage>
        <taxon>Bacteria</taxon>
        <taxon>Bacillati</taxon>
        <taxon>Actinomycetota</taxon>
        <taxon>Actinomycetes</taxon>
        <taxon>Mycobacteriales</taxon>
        <taxon>Mycobacteriaceae</taxon>
        <taxon>Mycobacterium</taxon>
        <taxon>Mycobacterium ulcerans group</taxon>
    </lineage>
</organism>